<name>A0AA39CV24_9EURO</name>
<feature type="transmembrane region" description="Helical" evidence="1">
    <location>
        <begin position="248"/>
        <end position="268"/>
    </location>
</feature>
<feature type="domain" description="DUF6594" evidence="2">
    <location>
        <begin position="33"/>
        <end position="285"/>
    </location>
</feature>
<keyword evidence="1" id="KW-0812">Transmembrane</keyword>
<comment type="caution">
    <text evidence="3">The sequence shown here is derived from an EMBL/GenBank/DDBJ whole genome shotgun (WGS) entry which is preliminary data.</text>
</comment>
<sequence>MLGSASMSDGTIYEYPIPDLEQQKVKSWRYIGYRGFSEWSASAQDFLVVRRFDSLAARVIFLLQWEITKLESGLTEMDEVRMYGAKDDLNNGSFECDDEDRQFQIKTIKAKLEDYYSFITAYSALRVRGEASATSKGNVDRWLRRYRDPIAKDEIEFIREPHHPDLFSVAGLPRTLLRRVLEKLHVFHHTLFRTLSHHDPAFTEGAIHYADKRVDGFVNLVICITGFMMLAVPLWILYILNGKSKEQLIVITICIGVFLATVQAVSVAKPFESLAATAAYSAVLMVFMQIGP</sequence>
<evidence type="ECO:0000313" key="3">
    <source>
        <dbReference type="EMBL" id="KAJ9628269.1"/>
    </source>
</evidence>
<reference evidence="3" key="1">
    <citation type="submission" date="2022-10" db="EMBL/GenBank/DDBJ databases">
        <title>Culturing micro-colonial fungi from biological soil crusts in the Mojave desert and describing Neophaeococcomyces mojavensis, and introducing the new genera and species Taxawa tesnikishii.</title>
        <authorList>
            <person name="Kurbessoian T."/>
            <person name="Stajich J.E."/>
        </authorList>
    </citation>
    <scope>NUCLEOTIDE SEQUENCE</scope>
    <source>
        <strain evidence="3">TK_35</strain>
    </source>
</reference>
<proteinExistence type="predicted"/>
<dbReference type="AlphaFoldDB" id="A0AA39CV24"/>
<dbReference type="EMBL" id="JAPDRN010000073">
    <property type="protein sequence ID" value="KAJ9628269.1"/>
    <property type="molecule type" value="Genomic_DNA"/>
</dbReference>
<dbReference type="PANTHER" id="PTHR34502">
    <property type="entry name" value="DUF6594 DOMAIN-CONTAINING PROTEIN-RELATED"/>
    <property type="match status" value="1"/>
</dbReference>
<dbReference type="PANTHER" id="PTHR34502:SF4">
    <property type="entry name" value="DUF6594 DOMAIN-CONTAINING PROTEIN"/>
    <property type="match status" value="1"/>
</dbReference>
<protein>
    <recommendedName>
        <fullName evidence="2">DUF6594 domain-containing protein</fullName>
    </recommendedName>
</protein>
<accession>A0AA39CV24</accession>
<evidence type="ECO:0000256" key="1">
    <source>
        <dbReference type="SAM" id="Phobius"/>
    </source>
</evidence>
<keyword evidence="1" id="KW-0472">Membrane</keyword>
<keyword evidence="1" id="KW-1133">Transmembrane helix</keyword>
<dbReference type="Proteomes" id="UP001172681">
    <property type="component" value="Unassembled WGS sequence"/>
</dbReference>
<feature type="transmembrane region" description="Helical" evidence="1">
    <location>
        <begin position="217"/>
        <end position="241"/>
    </location>
</feature>
<organism evidence="3 4">
    <name type="scientific">Knufia peltigerae</name>
    <dbReference type="NCBI Taxonomy" id="1002370"/>
    <lineage>
        <taxon>Eukaryota</taxon>
        <taxon>Fungi</taxon>
        <taxon>Dikarya</taxon>
        <taxon>Ascomycota</taxon>
        <taxon>Pezizomycotina</taxon>
        <taxon>Eurotiomycetes</taxon>
        <taxon>Chaetothyriomycetidae</taxon>
        <taxon>Chaetothyriales</taxon>
        <taxon>Trichomeriaceae</taxon>
        <taxon>Knufia</taxon>
    </lineage>
</organism>
<evidence type="ECO:0000259" key="2">
    <source>
        <dbReference type="Pfam" id="PF20237"/>
    </source>
</evidence>
<dbReference type="Pfam" id="PF20237">
    <property type="entry name" value="DUF6594"/>
    <property type="match status" value="1"/>
</dbReference>
<keyword evidence="4" id="KW-1185">Reference proteome</keyword>
<gene>
    <name evidence="3" type="ORF">H2204_009386</name>
</gene>
<evidence type="ECO:0000313" key="4">
    <source>
        <dbReference type="Proteomes" id="UP001172681"/>
    </source>
</evidence>
<feature type="transmembrane region" description="Helical" evidence="1">
    <location>
        <begin position="274"/>
        <end position="291"/>
    </location>
</feature>
<dbReference type="InterPro" id="IPR046529">
    <property type="entry name" value="DUF6594"/>
</dbReference>